<evidence type="ECO:0000256" key="5">
    <source>
        <dbReference type="ARBA" id="ARBA00023136"/>
    </source>
</evidence>
<evidence type="ECO:0000256" key="3">
    <source>
        <dbReference type="ARBA" id="ARBA00022692"/>
    </source>
</evidence>
<dbReference type="GO" id="GO:0016036">
    <property type="term" value="P:cellular response to phosphate starvation"/>
    <property type="evidence" value="ECO:0007669"/>
    <property type="project" value="InterPro"/>
</dbReference>
<dbReference type="PANTHER" id="PTHR48477:SF1">
    <property type="entry name" value="PHOSPHATE TRANSPORTER PHO1"/>
    <property type="match status" value="1"/>
</dbReference>
<keyword evidence="4 7" id="KW-1133">Transmembrane helix</keyword>
<dbReference type="InterPro" id="IPR004342">
    <property type="entry name" value="EXS_C"/>
</dbReference>
<dbReference type="Pfam" id="PF03124">
    <property type="entry name" value="EXS"/>
    <property type="match status" value="1"/>
</dbReference>
<dbReference type="InterPro" id="IPR052486">
    <property type="entry name" value="PHO1"/>
</dbReference>
<feature type="transmembrane region" description="Helical" evidence="7">
    <location>
        <begin position="180"/>
        <end position="199"/>
    </location>
</feature>
<accession>A0AAV9C3X3</accession>
<sequence length="309" mass="35084">MDEVVAALERNGVNFISSTKTGKAKKGGKPRPGAMRIDLSAGSTTPTATSMIWEDLVNSPRKEGSGSGDHLGRKKIQCAEKLIRGAFVELYRGLGLLRTYSVRSMQVSNRQDSGNYLKAVKRSHFVSSDKVALMSSFKSSYWRYWDENFDANHLANAGKYSSAMLAGAARILYAAHPTPMWLGVAIITSIFATIYQLYWDFVKDWGFFNPKSKNKWLRDDLVLKNKNIYYVSIAINFVLRLAWVETLLHFKKIGGVEHRLVEFFLASIEIIRRGHWNFYRLENEHLNNVGKFRAVKTVPLPFKEMESDG</sequence>
<evidence type="ECO:0000256" key="7">
    <source>
        <dbReference type="SAM" id="Phobius"/>
    </source>
</evidence>
<dbReference type="EMBL" id="JAUJYO010000021">
    <property type="protein sequence ID" value="KAK1283096.1"/>
    <property type="molecule type" value="Genomic_DNA"/>
</dbReference>
<comment type="caution">
    <text evidence="9">The sequence shown here is derived from an EMBL/GenBank/DDBJ whole genome shotgun (WGS) entry which is preliminary data.</text>
</comment>
<dbReference type="Pfam" id="PF03105">
    <property type="entry name" value="SPX"/>
    <property type="match status" value="1"/>
</dbReference>
<evidence type="ECO:0000313" key="9">
    <source>
        <dbReference type="EMBL" id="KAK1283096.1"/>
    </source>
</evidence>
<dbReference type="Proteomes" id="UP001180020">
    <property type="component" value="Unassembled WGS sequence"/>
</dbReference>
<name>A0AAV9C3X3_ACOCL</name>
<dbReference type="GO" id="GO:0016020">
    <property type="term" value="C:membrane"/>
    <property type="evidence" value="ECO:0007669"/>
    <property type="project" value="UniProtKB-SubCell"/>
</dbReference>
<keyword evidence="3 7" id="KW-0812">Transmembrane</keyword>
<gene>
    <name evidence="9" type="primary">PHO1-2</name>
    <name evidence="9" type="ORF">QJS10_CPB21g00099</name>
</gene>
<keyword evidence="10" id="KW-1185">Reference proteome</keyword>
<comment type="similarity">
    <text evidence="2">Belongs to the SYG1 (TC 2.A.94) family.</text>
</comment>
<reference evidence="9" key="2">
    <citation type="submission" date="2023-06" db="EMBL/GenBank/DDBJ databases">
        <authorList>
            <person name="Ma L."/>
            <person name="Liu K.-W."/>
            <person name="Li Z."/>
            <person name="Hsiao Y.-Y."/>
            <person name="Qi Y."/>
            <person name="Fu T."/>
            <person name="Tang G."/>
            <person name="Zhang D."/>
            <person name="Sun W.-H."/>
            <person name="Liu D.-K."/>
            <person name="Li Y."/>
            <person name="Chen G.-Z."/>
            <person name="Liu X.-D."/>
            <person name="Liao X.-Y."/>
            <person name="Jiang Y.-T."/>
            <person name="Yu X."/>
            <person name="Hao Y."/>
            <person name="Huang J."/>
            <person name="Zhao X.-W."/>
            <person name="Ke S."/>
            <person name="Chen Y.-Y."/>
            <person name="Wu W.-L."/>
            <person name="Hsu J.-L."/>
            <person name="Lin Y.-F."/>
            <person name="Huang M.-D."/>
            <person name="Li C.-Y."/>
            <person name="Huang L."/>
            <person name="Wang Z.-W."/>
            <person name="Zhao X."/>
            <person name="Zhong W.-Y."/>
            <person name="Peng D.-H."/>
            <person name="Ahmad S."/>
            <person name="Lan S."/>
            <person name="Zhang J.-S."/>
            <person name="Tsai W.-C."/>
            <person name="Van De Peer Y."/>
            <person name="Liu Z.-J."/>
        </authorList>
    </citation>
    <scope>NUCLEOTIDE SEQUENCE</scope>
    <source>
        <strain evidence="9">CP</strain>
        <tissue evidence="9">Leaves</tissue>
    </source>
</reference>
<evidence type="ECO:0000256" key="4">
    <source>
        <dbReference type="ARBA" id="ARBA00022989"/>
    </source>
</evidence>
<keyword evidence="5 7" id="KW-0472">Membrane</keyword>
<evidence type="ECO:0000313" key="10">
    <source>
        <dbReference type="Proteomes" id="UP001180020"/>
    </source>
</evidence>
<reference evidence="9" key="1">
    <citation type="journal article" date="2023" name="Nat. Commun.">
        <title>Diploid and tetraploid genomes of Acorus and the evolution of monocots.</title>
        <authorList>
            <person name="Ma L."/>
            <person name="Liu K.W."/>
            <person name="Li Z."/>
            <person name="Hsiao Y.Y."/>
            <person name="Qi Y."/>
            <person name="Fu T."/>
            <person name="Tang G.D."/>
            <person name="Zhang D."/>
            <person name="Sun W.H."/>
            <person name="Liu D.K."/>
            <person name="Li Y."/>
            <person name="Chen G.Z."/>
            <person name="Liu X.D."/>
            <person name="Liao X.Y."/>
            <person name="Jiang Y.T."/>
            <person name="Yu X."/>
            <person name="Hao Y."/>
            <person name="Huang J."/>
            <person name="Zhao X.W."/>
            <person name="Ke S."/>
            <person name="Chen Y.Y."/>
            <person name="Wu W.L."/>
            <person name="Hsu J.L."/>
            <person name="Lin Y.F."/>
            <person name="Huang M.D."/>
            <person name="Li C.Y."/>
            <person name="Huang L."/>
            <person name="Wang Z.W."/>
            <person name="Zhao X."/>
            <person name="Zhong W.Y."/>
            <person name="Peng D.H."/>
            <person name="Ahmad S."/>
            <person name="Lan S."/>
            <person name="Zhang J.S."/>
            <person name="Tsai W.C."/>
            <person name="Van de Peer Y."/>
            <person name="Liu Z.J."/>
        </authorList>
    </citation>
    <scope>NUCLEOTIDE SEQUENCE</scope>
    <source>
        <strain evidence="9">CP</strain>
    </source>
</reference>
<feature type="transmembrane region" description="Helical" evidence="7">
    <location>
        <begin position="228"/>
        <end position="250"/>
    </location>
</feature>
<dbReference type="PANTHER" id="PTHR48477">
    <property type="entry name" value="PHOSPHATE TRANSPORTER PHO1"/>
    <property type="match status" value="1"/>
</dbReference>
<feature type="domain" description="EXS" evidence="8">
    <location>
        <begin position="116"/>
        <end position="309"/>
    </location>
</feature>
<evidence type="ECO:0000256" key="1">
    <source>
        <dbReference type="ARBA" id="ARBA00004141"/>
    </source>
</evidence>
<dbReference type="InterPro" id="IPR004331">
    <property type="entry name" value="SPX_dom"/>
</dbReference>
<protein>
    <submittedName>
        <fullName evidence="9">Phosphate transporter PHO1-2</fullName>
    </submittedName>
</protein>
<comment type="subcellular location">
    <subcellularLocation>
        <location evidence="1">Membrane</location>
        <topology evidence="1">Multi-pass membrane protein</topology>
    </subcellularLocation>
</comment>
<evidence type="ECO:0000256" key="6">
    <source>
        <dbReference type="SAM" id="MobiDB-lite"/>
    </source>
</evidence>
<organism evidence="9 10">
    <name type="scientific">Acorus calamus</name>
    <name type="common">Sweet flag</name>
    <dbReference type="NCBI Taxonomy" id="4465"/>
    <lineage>
        <taxon>Eukaryota</taxon>
        <taxon>Viridiplantae</taxon>
        <taxon>Streptophyta</taxon>
        <taxon>Embryophyta</taxon>
        <taxon>Tracheophyta</taxon>
        <taxon>Spermatophyta</taxon>
        <taxon>Magnoliopsida</taxon>
        <taxon>Liliopsida</taxon>
        <taxon>Acoraceae</taxon>
        <taxon>Acorus</taxon>
    </lineage>
</organism>
<dbReference type="AlphaFoldDB" id="A0AAV9C3X3"/>
<feature type="region of interest" description="Disordered" evidence="6">
    <location>
        <begin position="19"/>
        <end position="42"/>
    </location>
</feature>
<evidence type="ECO:0000256" key="2">
    <source>
        <dbReference type="ARBA" id="ARBA00009665"/>
    </source>
</evidence>
<evidence type="ECO:0000259" key="8">
    <source>
        <dbReference type="PROSITE" id="PS51380"/>
    </source>
</evidence>
<dbReference type="PROSITE" id="PS51380">
    <property type="entry name" value="EXS"/>
    <property type="match status" value="1"/>
</dbReference>
<proteinExistence type="inferred from homology"/>